<dbReference type="InterPro" id="IPR051110">
    <property type="entry name" value="Ly-6/neurotoxin-like_GPI-ap"/>
</dbReference>
<name>A0A9Q0X962_9SAUR</name>
<dbReference type="AlphaFoldDB" id="A0A9Q0X962"/>
<protein>
    <recommendedName>
        <fullName evidence="5">Snake toxin/toxin-like domain-containing protein</fullName>
    </recommendedName>
</protein>
<comment type="subcellular location">
    <subcellularLocation>
        <location evidence="1">Secreted</location>
    </subcellularLocation>
</comment>
<evidence type="ECO:0000256" key="4">
    <source>
        <dbReference type="ARBA" id="ARBA00023157"/>
    </source>
</evidence>
<comment type="caution">
    <text evidence="6">The sequence shown here is derived from an EMBL/GenBank/DDBJ whole genome shotgun (WGS) entry which is preliminary data.</text>
</comment>
<keyword evidence="4" id="KW-1015">Disulfide bond</keyword>
<evidence type="ECO:0000259" key="5">
    <source>
        <dbReference type="Pfam" id="PF00087"/>
    </source>
</evidence>
<gene>
    <name evidence="6" type="ORF">JRQ81_010873</name>
</gene>
<keyword evidence="7" id="KW-1185">Reference proteome</keyword>
<dbReference type="GO" id="GO:0005576">
    <property type="term" value="C:extracellular region"/>
    <property type="evidence" value="ECO:0007669"/>
    <property type="project" value="UniProtKB-SubCell"/>
</dbReference>
<evidence type="ECO:0000256" key="1">
    <source>
        <dbReference type="ARBA" id="ARBA00004613"/>
    </source>
</evidence>
<proteinExistence type="predicted"/>
<dbReference type="Pfam" id="PF00087">
    <property type="entry name" value="Toxin_TOLIP"/>
    <property type="match status" value="2"/>
</dbReference>
<evidence type="ECO:0000256" key="2">
    <source>
        <dbReference type="ARBA" id="ARBA00022525"/>
    </source>
</evidence>
<sequence>METTRICFTVLAREEEKNSVGALLCINCPRVEFDNNCKYRRPTCRIKGNAYCYSRLIIRVGALQCHYCRNIKGDNTCMHKESTCNIGILNYCFTEITAKGFSIKHVRQGCSRYCHRRRVGANSYEKAMLCCSRNLCNDHKDTGGRWRTQAQGSTWQDTGGALLNRAMMEGSHTAHNRQEALMDMMQQHNLATEKLVGSLKCKSCRNVRPGNVCNHVEGTCQAGKRRFCYSRMKVRGGRITHVDRGCTNVCISRKYKNLRRYAVYMVCCDQDYCNDYKFWEEKDV</sequence>
<evidence type="ECO:0000256" key="3">
    <source>
        <dbReference type="ARBA" id="ARBA00022729"/>
    </source>
</evidence>
<dbReference type="PANTHER" id="PTHR16983:SF10">
    <property type="entry name" value="PROTEIN QUIVER"/>
    <property type="match status" value="1"/>
</dbReference>
<feature type="domain" description="Snake toxin/toxin-like" evidence="5">
    <location>
        <begin position="63"/>
        <end position="137"/>
    </location>
</feature>
<dbReference type="OrthoDB" id="9049311at2759"/>
<dbReference type="InterPro" id="IPR045860">
    <property type="entry name" value="Snake_toxin-like_sf"/>
</dbReference>
<organism evidence="6 7">
    <name type="scientific">Phrynocephalus forsythii</name>
    <dbReference type="NCBI Taxonomy" id="171643"/>
    <lineage>
        <taxon>Eukaryota</taxon>
        <taxon>Metazoa</taxon>
        <taxon>Chordata</taxon>
        <taxon>Craniata</taxon>
        <taxon>Vertebrata</taxon>
        <taxon>Euteleostomi</taxon>
        <taxon>Lepidosauria</taxon>
        <taxon>Squamata</taxon>
        <taxon>Bifurcata</taxon>
        <taxon>Unidentata</taxon>
        <taxon>Episquamata</taxon>
        <taxon>Toxicofera</taxon>
        <taxon>Iguania</taxon>
        <taxon>Acrodonta</taxon>
        <taxon>Agamidae</taxon>
        <taxon>Agaminae</taxon>
        <taxon>Phrynocephalus</taxon>
    </lineage>
</organism>
<dbReference type="Proteomes" id="UP001142489">
    <property type="component" value="Unassembled WGS sequence"/>
</dbReference>
<evidence type="ECO:0000313" key="7">
    <source>
        <dbReference type="Proteomes" id="UP001142489"/>
    </source>
</evidence>
<keyword evidence="3" id="KW-0732">Signal</keyword>
<accession>A0A9Q0X962</accession>
<dbReference type="SUPFAM" id="SSF57302">
    <property type="entry name" value="Snake toxin-like"/>
    <property type="match status" value="2"/>
</dbReference>
<evidence type="ECO:0000313" key="6">
    <source>
        <dbReference type="EMBL" id="KAJ7305067.1"/>
    </source>
</evidence>
<dbReference type="PANTHER" id="PTHR16983">
    <property type="entry name" value="UPAR/LY6 DOMAIN-CONTAINING PROTEIN"/>
    <property type="match status" value="1"/>
</dbReference>
<reference evidence="6" key="1">
    <citation type="journal article" date="2023" name="DNA Res.">
        <title>Chromosome-level genome assembly of Phrynocephalus forsythii using third-generation DNA sequencing and Hi-C analysis.</title>
        <authorList>
            <person name="Qi Y."/>
            <person name="Zhao W."/>
            <person name="Zhao Y."/>
            <person name="Niu C."/>
            <person name="Cao S."/>
            <person name="Zhang Y."/>
        </authorList>
    </citation>
    <scope>NUCLEOTIDE SEQUENCE</scope>
    <source>
        <tissue evidence="6">Muscle</tissue>
    </source>
</reference>
<dbReference type="InterPro" id="IPR035076">
    <property type="entry name" value="Toxin/TOLIP"/>
</dbReference>
<feature type="domain" description="Snake toxin/toxin-like" evidence="5">
    <location>
        <begin position="199"/>
        <end position="274"/>
    </location>
</feature>
<keyword evidence="2" id="KW-0964">Secreted</keyword>
<dbReference type="Gene3D" id="2.10.60.10">
    <property type="entry name" value="CD59"/>
    <property type="match status" value="2"/>
</dbReference>
<dbReference type="EMBL" id="JAPFRF010000022">
    <property type="protein sequence ID" value="KAJ7305067.1"/>
    <property type="molecule type" value="Genomic_DNA"/>
</dbReference>